<reference evidence="1 2" key="1">
    <citation type="submission" date="2016-10" db="EMBL/GenBank/DDBJ databases">
        <title>Genome sequence of the basidiomycete white-rot fungus Trametes pubescens.</title>
        <authorList>
            <person name="Makela M.R."/>
            <person name="Granchi Z."/>
            <person name="Peng M."/>
            <person name="De Vries R.P."/>
            <person name="Grigoriev I."/>
            <person name="Riley R."/>
            <person name="Hilden K."/>
        </authorList>
    </citation>
    <scope>NUCLEOTIDE SEQUENCE [LARGE SCALE GENOMIC DNA]</scope>
    <source>
        <strain evidence="1 2">FBCC735</strain>
    </source>
</reference>
<dbReference type="OrthoDB" id="2752411at2759"/>
<sequence length="203" mass="22811">MHTPYTKDHKIVPRVFRALCPLFGQAPATTLIVDGGLEHLTESDWAAVFKTFHRLEHIVFDGAGGLTAMFRGLRRTSDEAPHCCPRLSVVEMDPKSPRIVATDCLFDSMLSALSVRAEKGLHLERVHLGLVHDTEDHYPKNEAMYGERLRALVPCVEYFSTCTSEVPRMVCRCQVDVQSYDVGIGSLSKPIMRLSSMRPRKEV</sequence>
<accession>A0A1M2V918</accession>
<organism evidence="1 2">
    <name type="scientific">Trametes pubescens</name>
    <name type="common">White-rot fungus</name>
    <dbReference type="NCBI Taxonomy" id="154538"/>
    <lineage>
        <taxon>Eukaryota</taxon>
        <taxon>Fungi</taxon>
        <taxon>Dikarya</taxon>
        <taxon>Basidiomycota</taxon>
        <taxon>Agaricomycotina</taxon>
        <taxon>Agaricomycetes</taxon>
        <taxon>Polyporales</taxon>
        <taxon>Polyporaceae</taxon>
        <taxon>Trametes</taxon>
    </lineage>
</organism>
<dbReference type="Proteomes" id="UP000184267">
    <property type="component" value="Unassembled WGS sequence"/>
</dbReference>
<dbReference type="AlphaFoldDB" id="A0A1M2V918"/>
<dbReference type="EMBL" id="MNAD01001565">
    <property type="protein sequence ID" value="OJT04013.1"/>
    <property type="molecule type" value="Genomic_DNA"/>
</dbReference>
<evidence type="ECO:0000313" key="2">
    <source>
        <dbReference type="Proteomes" id="UP000184267"/>
    </source>
</evidence>
<keyword evidence="2" id="KW-1185">Reference proteome</keyword>
<comment type="caution">
    <text evidence="1">The sequence shown here is derived from an EMBL/GenBank/DDBJ whole genome shotgun (WGS) entry which is preliminary data.</text>
</comment>
<gene>
    <name evidence="1" type="ORF">TRAPUB_5342</name>
</gene>
<protein>
    <submittedName>
        <fullName evidence="1">Uncharacterized protein</fullName>
    </submittedName>
</protein>
<evidence type="ECO:0000313" key="1">
    <source>
        <dbReference type="EMBL" id="OJT04013.1"/>
    </source>
</evidence>
<name>A0A1M2V918_TRAPU</name>
<proteinExistence type="predicted"/>